<comment type="caution">
    <text evidence="1">The sequence shown here is derived from an EMBL/GenBank/DDBJ whole genome shotgun (WGS) entry which is preliminary data.</text>
</comment>
<organism evidence="1 2">
    <name type="scientific">Anaeroselena agilis</name>
    <dbReference type="NCBI Taxonomy" id="3063788"/>
    <lineage>
        <taxon>Bacteria</taxon>
        <taxon>Bacillati</taxon>
        <taxon>Bacillota</taxon>
        <taxon>Negativicutes</taxon>
        <taxon>Acetonemataceae</taxon>
        <taxon>Anaeroselena</taxon>
    </lineage>
</organism>
<reference evidence="1 2" key="1">
    <citation type="submission" date="2023-07" db="EMBL/GenBank/DDBJ databases">
        <title>The novel representative of Negativicutes class, Anaeroselena agilis gen. nov. sp. nov.</title>
        <authorList>
            <person name="Prokofeva M.I."/>
            <person name="Elcheninov A.G."/>
            <person name="Klyukina A."/>
            <person name="Kublanov I.V."/>
            <person name="Frolov E.N."/>
            <person name="Podosokorskaya O.A."/>
        </authorList>
    </citation>
    <scope>NUCLEOTIDE SEQUENCE [LARGE SCALE GENOMIC DNA]</scope>
    <source>
        <strain evidence="1 2">4137-cl</strain>
    </source>
</reference>
<accession>A0ABU3NYQ6</accession>
<evidence type="ECO:0000313" key="1">
    <source>
        <dbReference type="EMBL" id="MDT8901920.1"/>
    </source>
</evidence>
<protein>
    <submittedName>
        <fullName evidence="1">Uncharacterized protein</fullName>
    </submittedName>
</protein>
<dbReference type="EMBL" id="JAUOZS010000001">
    <property type="protein sequence ID" value="MDT8901920.1"/>
    <property type="molecule type" value="Genomic_DNA"/>
</dbReference>
<name>A0ABU3NYQ6_9FIRM</name>
<keyword evidence="2" id="KW-1185">Reference proteome</keyword>
<dbReference type="RefSeq" id="WP_413780418.1">
    <property type="nucleotide sequence ID" value="NZ_JAUOZS010000001.1"/>
</dbReference>
<proteinExistence type="predicted"/>
<sequence>MIKADLLAAAMIVLDNEEVFVVGRHSDIQRLSDAALVERAWDLKLDNGHRPYASLKKHVNYDIGDEPGDMPGNEITRLLAARTGLRFAHDLHLVERTYLFRPTAAFWADLWADFSDGSGLPRGLSLEEYFAVYRGTVNTSISNIKFVRL</sequence>
<dbReference type="Proteomes" id="UP001254848">
    <property type="component" value="Unassembled WGS sequence"/>
</dbReference>
<gene>
    <name evidence="1" type="ORF">Q4T40_11740</name>
</gene>
<evidence type="ECO:0000313" key="2">
    <source>
        <dbReference type="Proteomes" id="UP001254848"/>
    </source>
</evidence>